<feature type="chain" id="PRO_5021965601" evidence="1">
    <location>
        <begin position="28"/>
        <end position="170"/>
    </location>
</feature>
<keyword evidence="1" id="KW-0732">Signal</keyword>
<dbReference type="PROSITE" id="PS51257">
    <property type="entry name" value="PROKAR_LIPOPROTEIN"/>
    <property type="match status" value="1"/>
</dbReference>
<gene>
    <name evidence="2" type="ORF">FNB15_11895</name>
</gene>
<keyword evidence="2" id="KW-0378">Hydrolase</keyword>
<name>A0A516H2B8_9PROT</name>
<evidence type="ECO:0000313" key="2">
    <source>
        <dbReference type="EMBL" id="QDO97926.1"/>
    </source>
</evidence>
<dbReference type="GO" id="GO:0016787">
    <property type="term" value="F:hydrolase activity"/>
    <property type="evidence" value="ECO:0007669"/>
    <property type="project" value="UniProtKB-KW"/>
</dbReference>
<proteinExistence type="predicted"/>
<dbReference type="AlphaFoldDB" id="A0A516H2B8"/>
<keyword evidence="3" id="KW-1185">Reference proteome</keyword>
<accession>A0A516H2B8</accession>
<sequence>MRFRLLSGCVAAVVACVLFAAAPAALAQEKDDPAFLTVAAGYHDIADDHDAFEGRLEYRFGNKFWIFKPMVGVLATSDTAVMGYAGVLVDIYFGRRWVLTPSFAPGLYREGDGKDLGGTIEFKSQLELSYRFDDRSRVGIGISHISNASIYDSNPGTETVFLTYSLPLGK</sequence>
<organism evidence="2 3">
    <name type="scientific">Ferrovibrio terrae</name>
    <dbReference type="NCBI Taxonomy" id="2594003"/>
    <lineage>
        <taxon>Bacteria</taxon>
        <taxon>Pseudomonadati</taxon>
        <taxon>Pseudomonadota</taxon>
        <taxon>Alphaproteobacteria</taxon>
        <taxon>Rhodospirillales</taxon>
        <taxon>Rhodospirillaceae</taxon>
        <taxon>Ferrovibrio</taxon>
    </lineage>
</organism>
<dbReference type="KEGG" id="fer:FNB15_11895"/>
<protein>
    <submittedName>
        <fullName evidence="2">Acyloxyacyl hydrolase</fullName>
    </submittedName>
</protein>
<dbReference type="Gene3D" id="2.40.160.20">
    <property type="match status" value="1"/>
</dbReference>
<dbReference type="InterPro" id="IPR018550">
    <property type="entry name" value="Lipid-A_deacylase-rel"/>
</dbReference>
<dbReference type="Pfam" id="PF09411">
    <property type="entry name" value="PagL"/>
    <property type="match status" value="1"/>
</dbReference>
<dbReference type="Proteomes" id="UP000317496">
    <property type="component" value="Chromosome"/>
</dbReference>
<dbReference type="EMBL" id="CP041636">
    <property type="protein sequence ID" value="QDO97926.1"/>
    <property type="molecule type" value="Genomic_DNA"/>
</dbReference>
<feature type="signal peptide" evidence="1">
    <location>
        <begin position="1"/>
        <end position="27"/>
    </location>
</feature>
<reference evidence="2 3" key="1">
    <citation type="submission" date="2019-07" db="EMBL/GenBank/DDBJ databases">
        <title>Genome sequencing for Ferrovibrio sp. K5.</title>
        <authorList>
            <person name="Park S.-J."/>
        </authorList>
    </citation>
    <scope>NUCLEOTIDE SEQUENCE [LARGE SCALE GENOMIC DNA]</scope>
    <source>
        <strain evidence="2 3">K5</strain>
    </source>
</reference>
<dbReference type="OrthoDB" id="6199047at2"/>
<dbReference type="RefSeq" id="WP_144068907.1">
    <property type="nucleotide sequence ID" value="NZ_CP041636.1"/>
</dbReference>
<evidence type="ECO:0000256" key="1">
    <source>
        <dbReference type="SAM" id="SignalP"/>
    </source>
</evidence>
<evidence type="ECO:0000313" key="3">
    <source>
        <dbReference type="Proteomes" id="UP000317496"/>
    </source>
</evidence>